<dbReference type="GO" id="GO:0016791">
    <property type="term" value="F:phosphatase activity"/>
    <property type="evidence" value="ECO:0007669"/>
    <property type="project" value="TreeGrafter"/>
</dbReference>
<evidence type="ECO:0000313" key="6">
    <source>
        <dbReference type="Proteomes" id="UP000052982"/>
    </source>
</evidence>
<evidence type="ECO:0000259" key="4">
    <source>
        <dbReference type="SMART" id="SM00331"/>
    </source>
</evidence>
<reference evidence="5 6" key="1">
    <citation type="submission" date="2015-10" db="EMBL/GenBank/DDBJ databases">
        <title>Draft genome sequence of Streptomyces griseoruber DSM 40281, type strain for the species Streptomyces griseoruber.</title>
        <authorList>
            <person name="Ruckert C."/>
            <person name="Winkler A."/>
            <person name="Kalinowski J."/>
            <person name="Kampfer P."/>
            <person name="Glaeser S."/>
        </authorList>
    </citation>
    <scope>NUCLEOTIDE SEQUENCE [LARGE SCALE GENOMIC DNA]</scope>
    <source>
        <strain evidence="5 6">DSM 40281</strain>
    </source>
</reference>
<dbReference type="Gene3D" id="3.60.40.10">
    <property type="entry name" value="PPM-type phosphatase domain"/>
    <property type="match status" value="1"/>
</dbReference>
<evidence type="ECO:0000256" key="1">
    <source>
        <dbReference type="ARBA" id="ARBA00022801"/>
    </source>
</evidence>
<feature type="region of interest" description="Disordered" evidence="2">
    <location>
        <begin position="314"/>
        <end position="336"/>
    </location>
</feature>
<feature type="domain" description="PPM-type phosphatase" evidence="4">
    <location>
        <begin position="83"/>
        <end position="310"/>
    </location>
</feature>
<proteinExistence type="predicted"/>
<dbReference type="PANTHER" id="PTHR43156">
    <property type="entry name" value="STAGE II SPORULATION PROTEIN E-RELATED"/>
    <property type="match status" value="1"/>
</dbReference>
<keyword evidence="1" id="KW-0378">Hydrolase</keyword>
<dbReference type="OrthoDB" id="5177934at2"/>
<dbReference type="SUPFAM" id="SSF81606">
    <property type="entry name" value="PP2C-like"/>
    <property type="match status" value="1"/>
</dbReference>
<dbReference type="SMART" id="SM00331">
    <property type="entry name" value="PP2C_SIG"/>
    <property type="match status" value="1"/>
</dbReference>
<sequence length="336" mass="36267">MFGIRWPLLPTAWGALAIAYKLICPLARQDGLVARIATSAVFFAVGTGLVLHVRQALLRELNQARRVAGAAQSVLLRPLPPRVDGLDVAAARLSADRGATVGGDLYEVIATEHGVRVVMGDVRGHGLPALGTVAALLGCFRETVHDEPDLGLLLRRLERALDRHLRERHSDTPVAEEFVTVLLAEIRANGETYAVNCGHPWPYLLRGTGVEPLCRADPLPPLGLFPLPGELPPTPCGRLLQGDSLIFFTDGAEDARDTRGRFFSLPEALTMAAHDHPVSPQQILRTILAAILRHTAGRPTDDIALLVLENARLSPHPGARGTVRTTPTHPQPTTHP</sequence>
<dbReference type="EMBL" id="LMWW01000063">
    <property type="protein sequence ID" value="KUN76869.1"/>
    <property type="molecule type" value="Genomic_DNA"/>
</dbReference>
<keyword evidence="3" id="KW-0812">Transmembrane</keyword>
<dbReference type="InterPro" id="IPR052016">
    <property type="entry name" value="Bact_Sigma-Reg"/>
</dbReference>
<feature type="transmembrane region" description="Helical" evidence="3">
    <location>
        <begin position="31"/>
        <end position="51"/>
    </location>
</feature>
<dbReference type="Pfam" id="PF07228">
    <property type="entry name" value="SpoIIE"/>
    <property type="match status" value="1"/>
</dbReference>
<organism evidence="5 6">
    <name type="scientific">Streptomyces griseoruber</name>
    <dbReference type="NCBI Taxonomy" id="1943"/>
    <lineage>
        <taxon>Bacteria</taxon>
        <taxon>Bacillati</taxon>
        <taxon>Actinomycetota</taxon>
        <taxon>Actinomycetes</taxon>
        <taxon>Kitasatosporales</taxon>
        <taxon>Streptomycetaceae</taxon>
        <taxon>Streptomyces</taxon>
    </lineage>
</organism>
<keyword evidence="3" id="KW-1133">Transmembrane helix</keyword>
<dbReference type="PANTHER" id="PTHR43156:SF2">
    <property type="entry name" value="STAGE II SPORULATION PROTEIN E"/>
    <property type="match status" value="1"/>
</dbReference>
<dbReference type="AlphaFoldDB" id="A0A101SMK6"/>
<dbReference type="RefSeq" id="WP_055634543.1">
    <property type="nucleotide sequence ID" value="NZ_JBIRTR010000010.1"/>
</dbReference>
<gene>
    <name evidence="5" type="ORF">AQJ64_35365</name>
</gene>
<protein>
    <submittedName>
        <fullName evidence="5">Protein phosphatase</fullName>
    </submittedName>
</protein>
<accession>A0A101SMK6</accession>
<evidence type="ECO:0000256" key="3">
    <source>
        <dbReference type="SAM" id="Phobius"/>
    </source>
</evidence>
<dbReference type="InterPro" id="IPR036457">
    <property type="entry name" value="PPM-type-like_dom_sf"/>
</dbReference>
<name>A0A101SMK6_9ACTN</name>
<evidence type="ECO:0000256" key="2">
    <source>
        <dbReference type="SAM" id="MobiDB-lite"/>
    </source>
</evidence>
<keyword evidence="3" id="KW-0472">Membrane</keyword>
<dbReference type="InterPro" id="IPR001932">
    <property type="entry name" value="PPM-type_phosphatase-like_dom"/>
</dbReference>
<comment type="caution">
    <text evidence="5">The sequence shown here is derived from an EMBL/GenBank/DDBJ whole genome shotgun (WGS) entry which is preliminary data.</text>
</comment>
<dbReference type="Proteomes" id="UP000052982">
    <property type="component" value="Unassembled WGS sequence"/>
</dbReference>
<evidence type="ECO:0000313" key="5">
    <source>
        <dbReference type="EMBL" id="KUN76869.1"/>
    </source>
</evidence>
<dbReference type="STRING" id="1943.AQJ64_35365"/>
<keyword evidence="6" id="KW-1185">Reference proteome</keyword>